<keyword evidence="1" id="KW-1133">Transmembrane helix</keyword>
<protein>
    <submittedName>
        <fullName evidence="2">Uncharacterized protein</fullName>
    </submittedName>
</protein>
<comment type="caution">
    <text evidence="2">The sequence shown here is derived from an EMBL/GenBank/DDBJ whole genome shotgun (WGS) entry which is preliminary data.</text>
</comment>
<name>A0AAW0GB87_9APHY</name>
<reference evidence="2 3" key="1">
    <citation type="submission" date="2022-09" db="EMBL/GenBank/DDBJ databases">
        <authorList>
            <person name="Palmer J.M."/>
        </authorList>
    </citation>
    <scope>NUCLEOTIDE SEQUENCE [LARGE SCALE GENOMIC DNA]</scope>
    <source>
        <strain evidence="2 3">DSM 7382</strain>
    </source>
</reference>
<gene>
    <name evidence="2" type="ORF">QCA50_006361</name>
</gene>
<dbReference type="EMBL" id="JASBNA010000007">
    <property type="protein sequence ID" value="KAK7689722.1"/>
    <property type="molecule type" value="Genomic_DNA"/>
</dbReference>
<keyword evidence="1" id="KW-0812">Transmembrane</keyword>
<keyword evidence="1" id="KW-0472">Membrane</keyword>
<organism evidence="2 3">
    <name type="scientific">Cerrena zonata</name>
    <dbReference type="NCBI Taxonomy" id="2478898"/>
    <lineage>
        <taxon>Eukaryota</taxon>
        <taxon>Fungi</taxon>
        <taxon>Dikarya</taxon>
        <taxon>Basidiomycota</taxon>
        <taxon>Agaricomycotina</taxon>
        <taxon>Agaricomycetes</taxon>
        <taxon>Polyporales</taxon>
        <taxon>Cerrenaceae</taxon>
        <taxon>Cerrena</taxon>
    </lineage>
</organism>
<keyword evidence="3" id="KW-1185">Reference proteome</keyword>
<evidence type="ECO:0000313" key="3">
    <source>
        <dbReference type="Proteomes" id="UP001385951"/>
    </source>
</evidence>
<proteinExistence type="predicted"/>
<accession>A0AAW0GB87</accession>
<evidence type="ECO:0000256" key="1">
    <source>
        <dbReference type="SAM" id="Phobius"/>
    </source>
</evidence>
<sequence>MPTINWTNTTYWKLEFLSPVASSPCTFSWTAVYIWVYQSLPHLRKTILIANIDSCPRFLTTTRLSCSLQASSFATFFYAFSSPNTLLIIFTHANVSRRNISSL</sequence>
<dbReference type="AlphaFoldDB" id="A0AAW0GB87"/>
<evidence type="ECO:0000313" key="2">
    <source>
        <dbReference type="EMBL" id="KAK7689722.1"/>
    </source>
</evidence>
<feature type="transmembrane region" description="Helical" evidence="1">
    <location>
        <begin position="16"/>
        <end position="36"/>
    </location>
</feature>
<dbReference type="Proteomes" id="UP001385951">
    <property type="component" value="Unassembled WGS sequence"/>
</dbReference>